<dbReference type="Proteomes" id="UP000033651">
    <property type="component" value="Unassembled WGS sequence"/>
</dbReference>
<accession>A0A0F3KWI3</accession>
<proteinExistence type="predicted"/>
<sequence length="160" mass="17566">MLNARLAAEPAFDPAFGYDMEDTITLARLQEFLEADIIGDIDVVGRVGGWVIRVHTGDPSPPILAAPSGAIRLFTSADSVIQQLLELGVTRMQFDADDLDLKGMRAPRVDRAALARQQAEHDARITAKACAVRDRLRAGTEQAISSEEILARYGKHRRKD</sequence>
<dbReference type="AlphaFoldDB" id="A0A0F3KWI3"/>
<reference evidence="1 2" key="1">
    <citation type="submission" date="2015-03" db="EMBL/GenBank/DDBJ databases">
        <title>Draft genome sequence of Luteibacter yeojuensis strain SU11.</title>
        <authorList>
            <person name="Sulaiman J."/>
            <person name="Priya K."/>
            <person name="Chan K.-G."/>
        </authorList>
    </citation>
    <scope>NUCLEOTIDE SEQUENCE [LARGE SCALE GENOMIC DNA]</scope>
    <source>
        <strain evidence="1 2">SU11</strain>
    </source>
</reference>
<keyword evidence="2" id="KW-1185">Reference proteome</keyword>
<comment type="caution">
    <text evidence="1">The sequence shown here is derived from an EMBL/GenBank/DDBJ whole genome shotgun (WGS) entry which is preliminary data.</text>
</comment>
<dbReference type="EMBL" id="JZRB01000016">
    <property type="protein sequence ID" value="KJV35327.1"/>
    <property type="molecule type" value="Genomic_DNA"/>
</dbReference>
<evidence type="ECO:0000313" key="1">
    <source>
        <dbReference type="EMBL" id="KJV35327.1"/>
    </source>
</evidence>
<evidence type="ECO:0000313" key="2">
    <source>
        <dbReference type="Proteomes" id="UP000033651"/>
    </source>
</evidence>
<organism evidence="1 2">
    <name type="scientific">Luteibacter yeojuensis</name>
    <dbReference type="NCBI Taxonomy" id="345309"/>
    <lineage>
        <taxon>Bacteria</taxon>
        <taxon>Pseudomonadati</taxon>
        <taxon>Pseudomonadota</taxon>
        <taxon>Gammaproteobacteria</taxon>
        <taxon>Lysobacterales</taxon>
        <taxon>Rhodanobacteraceae</taxon>
        <taxon>Luteibacter</taxon>
    </lineage>
</organism>
<dbReference type="PATRIC" id="fig|345309.4.peg.928"/>
<protein>
    <submittedName>
        <fullName evidence="1">Uncharacterized protein</fullName>
    </submittedName>
</protein>
<name>A0A0F3KWI3_9GAMM</name>
<gene>
    <name evidence="1" type="ORF">VI08_08560</name>
</gene>